<dbReference type="Pfam" id="PF11204">
    <property type="entry name" value="DUF2985"/>
    <property type="match status" value="1"/>
</dbReference>
<feature type="region of interest" description="Disordered" evidence="1">
    <location>
        <begin position="464"/>
        <end position="487"/>
    </location>
</feature>
<evidence type="ECO:0000256" key="1">
    <source>
        <dbReference type="SAM" id="MobiDB-lite"/>
    </source>
</evidence>
<dbReference type="PANTHER" id="PTHR35872:SF2">
    <property type="entry name" value="INTEGRAL MEMBRANE PROTEIN (AFU_ORTHOLOGUE AFUA_5G07110)"/>
    <property type="match status" value="1"/>
</dbReference>
<proteinExistence type="predicted"/>
<keyword evidence="2" id="KW-0472">Membrane</keyword>
<reference evidence="4" key="1">
    <citation type="submission" date="2016-03" db="EMBL/GenBank/DDBJ databases">
        <authorList>
            <person name="Guldener U."/>
        </authorList>
    </citation>
    <scope>NUCLEOTIDE SEQUENCE [LARGE SCALE GENOMIC DNA]</scope>
    <source>
        <strain evidence="4">04CH-RAC-A.6.1</strain>
    </source>
</reference>
<feature type="compositionally biased region" description="Basic and acidic residues" evidence="1">
    <location>
        <begin position="639"/>
        <end position="657"/>
    </location>
</feature>
<feature type="compositionally biased region" description="Polar residues" evidence="1">
    <location>
        <begin position="210"/>
        <end position="220"/>
    </location>
</feature>
<feature type="transmembrane region" description="Helical" evidence="2">
    <location>
        <begin position="373"/>
        <end position="396"/>
    </location>
</feature>
<protein>
    <submittedName>
        <fullName evidence="3">Related to integral membrane protein</fullName>
    </submittedName>
</protein>
<dbReference type="EMBL" id="FJUX01000028">
    <property type="protein sequence ID" value="CZS96904.1"/>
    <property type="molecule type" value="Genomic_DNA"/>
</dbReference>
<gene>
    <name evidence="3" type="ORF">RAG0_06062</name>
</gene>
<evidence type="ECO:0000313" key="4">
    <source>
        <dbReference type="Proteomes" id="UP000178912"/>
    </source>
</evidence>
<keyword evidence="2" id="KW-0812">Transmembrane</keyword>
<organism evidence="3 4">
    <name type="scientific">Rhynchosporium agropyri</name>
    <dbReference type="NCBI Taxonomy" id="914238"/>
    <lineage>
        <taxon>Eukaryota</taxon>
        <taxon>Fungi</taxon>
        <taxon>Dikarya</taxon>
        <taxon>Ascomycota</taxon>
        <taxon>Pezizomycotina</taxon>
        <taxon>Leotiomycetes</taxon>
        <taxon>Helotiales</taxon>
        <taxon>Ploettnerulaceae</taxon>
        <taxon>Rhynchosporium</taxon>
    </lineage>
</organism>
<feature type="transmembrane region" description="Helical" evidence="2">
    <location>
        <begin position="537"/>
        <end position="563"/>
    </location>
</feature>
<feature type="compositionally biased region" description="Polar residues" evidence="1">
    <location>
        <begin position="1"/>
        <end position="15"/>
    </location>
</feature>
<evidence type="ECO:0000313" key="3">
    <source>
        <dbReference type="EMBL" id="CZS96904.1"/>
    </source>
</evidence>
<feature type="compositionally biased region" description="Low complexity" evidence="1">
    <location>
        <begin position="94"/>
        <end position="112"/>
    </location>
</feature>
<dbReference type="Proteomes" id="UP000178912">
    <property type="component" value="Unassembled WGS sequence"/>
</dbReference>
<dbReference type="InterPro" id="IPR021369">
    <property type="entry name" value="DUF2985"/>
</dbReference>
<feature type="transmembrane region" description="Helical" evidence="2">
    <location>
        <begin position="569"/>
        <end position="593"/>
    </location>
</feature>
<feature type="compositionally biased region" description="Low complexity" evidence="1">
    <location>
        <begin position="36"/>
        <end position="52"/>
    </location>
</feature>
<evidence type="ECO:0000256" key="2">
    <source>
        <dbReference type="SAM" id="Phobius"/>
    </source>
</evidence>
<name>A0A1E1KJC4_9HELO</name>
<dbReference type="OrthoDB" id="3365211at2759"/>
<dbReference type="PANTHER" id="PTHR35872">
    <property type="entry name" value="INTEGRAL MEMBRANE PROTEIN (AFU_ORTHOLOGUE AFUA_5G07110)"/>
    <property type="match status" value="1"/>
</dbReference>
<feature type="transmembrane region" description="Helical" evidence="2">
    <location>
        <begin position="408"/>
        <end position="429"/>
    </location>
</feature>
<keyword evidence="4" id="KW-1185">Reference proteome</keyword>
<feature type="region of interest" description="Disordered" evidence="1">
    <location>
        <begin position="1"/>
        <end position="220"/>
    </location>
</feature>
<feature type="compositionally biased region" description="Basic and acidic residues" evidence="1">
    <location>
        <begin position="155"/>
        <end position="175"/>
    </location>
</feature>
<accession>A0A1E1KJC4</accession>
<feature type="region of interest" description="Disordered" evidence="1">
    <location>
        <begin position="639"/>
        <end position="665"/>
    </location>
</feature>
<feature type="compositionally biased region" description="Polar residues" evidence="1">
    <location>
        <begin position="267"/>
        <end position="283"/>
    </location>
</feature>
<sequence length="679" mass="75984">MAENNTFPAQNTNNLLVPDPSPYFQDAVTGRERSNSMRSQQSQRSGSDFGSSTPLGLETPNEMGGRNRTSIRIRRGISSVQVPTSSDQYGAEGSGSSSGVRRNRSVSDPQRGQGLGVGGSSRLGRGESYMPEVREENVSPTTGRAREQFPPISEQVDREDHYQQQESDPEKEQEVTRPGTAPESTSRWRNLRRAKTNVGSDAEKGKGKETQSAGGWQNQNENEYEEDLVDLLDLVDPEISTLQTLTNVQNSLFVPDLGKYLNRRPTYNLTKRPTQVPDSSTSGSDDETITDVHPKDETRPSAQRVLTGATLNTITSRVNEKYYAVLPHGVRIPNWSEEEKLELNDHVRHMLHSRRSKFKRSMKGFKQYVSKPLGFFVTFYAVSITAFGLAWVLFLIGWINVGGSRNSYLVNIIDNVLVALFAVMGDGLAPFRCIDTYHMIYIAHYHHLTWRLRREKSLPKLANDSDLPAVQPSEVPSPEASGDASTDVDVEKQQQEYSVLSPEQVKKLQHHQKKFARSHSFYKPHETATHYAFPLRLLVAIVVLLDCHSLLQIALGTCTWAISYHVRPFALTTVILCCSITVNITAGILITVGDHKTRKKDVREKMVRQEMTKDAIKKVEKKRRHELKKAGIIADGEAKESALDNEVKGGTEEERSARQSRKALRIVDPSADAAVPEKF</sequence>
<feature type="region of interest" description="Disordered" evidence="1">
    <location>
        <begin position="267"/>
        <end position="298"/>
    </location>
</feature>
<keyword evidence="2" id="KW-1133">Transmembrane helix</keyword>
<dbReference type="AlphaFoldDB" id="A0A1E1KJC4"/>